<keyword evidence="2" id="KW-1185">Reference proteome</keyword>
<dbReference type="InterPro" id="IPR024268">
    <property type="entry name" value="AviRa"/>
</dbReference>
<dbReference type="EMBL" id="VUOB01000022">
    <property type="protein sequence ID" value="KAA2262226.1"/>
    <property type="molecule type" value="Genomic_DNA"/>
</dbReference>
<dbReference type="Proteomes" id="UP000323454">
    <property type="component" value="Unassembled WGS sequence"/>
</dbReference>
<dbReference type="Gene3D" id="1.10.287.540">
    <property type="entry name" value="Helix hairpin bin"/>
    <property type="match status" value="1"/>
</dbReference>
<dbReference type="InterPro" id="IPR029063">
    <property type="entry name" value="SAM-dependent_MTases_sf"/>
</dbReference>
<reference evidence="1 2" key="1">
    <citation type="submission" date="2019-09" db="EMBL/GenBank/DDBJ databases">
        <title>Goodfellowia gen. nov., a new genus of the Pseudonocardineae related to Actinoalloteichus, containing Goodfellowia coeruleoviolacea gen. nov., comb. nov. gen. nov., comb. nov.</title>
        <authorList>
            <person name="Labeda D."/>
        </authorList>
    </citation>
    <scope>NUCLEOTIDE SEQUENCE [LARGE SCALE GENOMIC DNA]</scope>
    <source>
        <strain evidence="1 2">AN110305</strain>
    </source>
</reference>
<dbReference type="RefSeq" id="WP_149849809.1">
    <property type="nucleotide sequence ID" value="NZ_VUOB01000022.1"/>
</dbReference>
<dbReference type="GO" id="GO:0032259">
    <property type="term" value="P:methylation"/>
    <property type="evidence" value="ECO:0007669"/>
    <property type="project" value="UniProtKB-KW"/>
</dbReference>
<comment type="caution">
    <text evidence="1">The sequence shown here is derived from an EMBL/GenBank/DDBJ whole genome shotgun (WGS) entry which is preliminary data.</text>
</comment>
<proteinExistence type="predicted"/>
<keyword evidence="1" id="KW-0808">Transferase</keyword>
<dbReference type="OrthoDB" id="3576210at2"/>
<evidence type="ECO:0000313" key="2">
    <source>
        <dbReference type="Proteomes" id="UP000323454"/>
    </source>
</evidence>
<evidence type="ECO:0000313" key="1">
    <source>
        <dbReference type="EMBL" id="KAA2262226.1"/>
    </source>
</evidence>
<organism evidence="1 2">
    <name type="scientific">Solihabitans fulvus</name>
    <dbReference type="NCBI Taxonomy" id="1892852"/>
    <lineage>
        <taxon>Bacteria</taxon>
        <taxon>Bacillati</taxon>
        <taxon>Actinomycetota</taxon>
        <taxon>Actinomycetes</taxon>
        <taxon>Pseudonocardiales</taxon>
        <taxon>Pseudonocardiaceae</taxon>
        <taxon>Solihabitans</taxon>
    </lineage>
</organism>
<name>A0A5B2XG26_9PSEU</name>
<reference evidence="1 2" key="2">
    <citation type="submission" date="2019-09" db="EMBL/GenBank/DDBJ databases">
        <authorList>
            <person name="Jin C."/>
        </authorList>
    </citation>
    <scope>NUCLEOTIDE SEQUENCE [LARGE SCALE GENOMIC DNA]</scope>
    <source>
        <strain evidence="1 2">AN110305</strain>
    </source>
</reference>
<dbReference type="SUPFAM" id="SSF53335">
    <property type="entry name" value="S-adenosyl-L-methionine-dependent methyltransferases"/>
    <property type="match status" value="1"/>
</dbReference>
<accession>A0A5B2XG26</accession>
<dbReference type="GO" id="GO:0008168">
    <property type="term" value="F:methyltransferase activity"/>
    <property type="evidence" value="ECO:0007669"/>
    <property type="project" value="UniProtKB-KW"/>
</dbReference>
<protein>
    <submittedName>
        <fullName evidence="1">rRNA methyltransferase</fullName>
    </submittedName>
</protein>
<dbReference type="Pfam" id="PF11599">
    <property type="entry name" value="AviRa"/>
    <property type="match status" value="1"/>
</dbReference>
<gene>
    <name evidence="1" type="ORF">F0L68_13130</name>
</gene>
<dbReference type="Gene3D" id="3.40.50.150">
    <property type="entry name" value="Vaccinia Virus protein VP39"/>
    <property type="match status" value="1"/>
</dbReference>
<dbReference type="AlphaFoldDB" id="A0A5B2XG26"/>
<sequence length="258" mass="26847">MTYRYAVDRVDRTDLASGSVLRSAPGFPAFPVRLASEVFQRAAALRGSAGRLTVWDPCCGSGYLLTVLGLLHRDRIGAVLGSDAAEAALPLAGANLGLLLAGGLRARQRELAALADAHGRPSHLAAVAAAGRLADEVEAAGEDPEVVTATADVFRPDRLAEALAGRSPDLVITDVPYGDQTEWSGAPAGVEPLPAMLTSVASVLPADAVLAVACRARRVPLGGLPRIGSLRVGTRAVALLRAGDLRAVDFWLEQRPRP</sequence>
<keyword evidence="1" id="KW-0489">Methyltransferase</keyword>